<evidence type="ECO:0000256" key="2">
    <source>
        <dbReference type="ARBA" id="ARBA00009810"/>
    </source>
</evidence>
<dbReference type="GO" id="GO:0009279">
    <property type="term" value="C:cell outer membrane"/>
    <property type="evidence" value="ECO:0007669"/>
    <property type="project" value="UniProtKB-SubCell"/>
</dbReference>
<organism evidence="15 16">
    <name type="scientific">Malaciobacter halophilus</name>
    <dbReference type="NCBI Taxonomy" id="197482"/>
    <lineage>
        <taxon>Bacteria</taxon>
        <taxon>Pseudomonadati</taxon>
        <taxon>Campylobacterota</taxon>
        <taxon>Epsilonproteobacteria</taxon>
        <taxon>Campylobacterales</taxon>
        <taxon>Arcobacteraceae</taxon>
        <taxon>Malaciobacter</taxon>
    </lineage>
</organism>
<dbReference type="OrthoDB" id="9790771at2"/>
<dbReference type="InterPro" id="IPR036942">
    <property type="entry name" value="Beta-barrel_TonB_sf"/>
</dbReference>
<feature type="signal peptide" evidence="12">
    <location>
        <begin position="1"/>
        <end position="22"/>
    </location>
</feature>
<evidence type="ECO:0000313" key="15">
    <source>
        <dbReference type="EMBL" id="PKI81195.1"/>
    </source>
</evidence>
<dbReference type="InterPro" id="IPR010917">
    <property type="entry name" value="TonB_rcpt_CS"/>
</dbReference>
<comment type="similarity">
    <text evidence="2 10 11">Belongs to the TonB-dependent receptor family.</text>
</comment>
<evidence type="ECO:0000313" key="16">
    <source>
        <dbReference type="Proteomes" id="UP000233248"/>
    </source>
</evidence>
<evidence type="ECO:0000256" key="7">
    <source>
        <dbReference type="ARBA" id="ARBA00023077"/>
    </source>
</evidence>
<dbReference type="Pfam" id="PF00593">
    <property type="entry name" value="TonB_dep_Rec_b-barrel"/>
    <property type="match status" value="1"/>
</dbReference>
<dbReference type="GO" id="GO:0044718">
    <property type="term" value="P:siderophore transmembrane transport"/>
    <property type="evidence" value="ECO:0007669"/>
    <property type="project" value="TreeGrafter"/>
</dbReference>
<evidence type="ECO:0000256" key="1">
    <source>
        <dbReference type="ARBA" id="ARBA00004571"/>
    </source>
</evidence>
<comment type="subcellular location">
    <subcellularLocation>
        <location evidence="1 10">Cell outer membrane</location>
        <topology evidence="1 10">Multi-pass membrane protein</topology>
    </subcellularLocation>
</comment>
<keyword evidence="8 10" id="KW-0472">Membrane</keyword>
<dbReference type="InterPro" id="IPR039426">
    <property type="entry name" value="TonB-dep_rcpt-like"/>
</dbReference>
<dbReference type="InterPro" id="IPR012910">
    <property type="entry name" value="Plug_dom"/>
</dbReference>
<evidence type="ECO:0008006" key="17">
    <source>
        <dbReference type="Google" id="ProtNLM"/>
    </source>
</evidence>
<keyword evidence="9 10" id="KW-0998">Cell outer membrane</keyword>
<keyword evidence="3 10" id="KW-0813">Transport</keyword>
<dbReference type="PROSITE" id="PS01156">
    <property type="entry name" value="TONB_DEPENDENT_REC_2"/>
    <property type="match status" value="1"/>
</dbReference>
<dbReference type="PANTHER" id="PTHR30069:SF41">
    <property type="entry name" value="HEME_HEMOPEXIN UTILIZATION PROTEIN C"/>
    <property type="match status" value="1"/>
</dbReference>
<feature type="domain" description="TonB-dependent receptor plug" evidence="14">
    <location>
        <begin position="41"/>
        <end position="134"/>
    </location>
</feature>
<keyword evidence="7 11" id="KW-0798">TonB box</keyword>
<evidence type="ECO:0000256" key="8">
    <source>
        <dbReference type="ARBA" id="ARBA00023136"/>
    </source>
</evidence>
<dbReference type="EMBL" id="NXIF01000021">
    <property type="protein sequence ID" value="PKI81195.1"/>
    <property type="molecule type" value="Genomic_DNA"/>
</dbReference>
<protein>
    <recommendedName>
        <fullName evidence="17">TonB-dependent receptor</fullName>
    </recommendedName>
</protein>
<dbReference type="RefSeq" id="WP_101184409.1">
    <property type="nucleotide sequence ID" value="NZ_CP031218.1"/>
</dbReference>
<dbReference type="KEGG" id="ahs:AHALO_0383"/>
<evidence type="ECO:0000256" key="4">
    <source>
        <dbReference type="ARBA" id="ARBA00022452"/>
    </source>
</evidence>
<comment type="caution">
    <text evidence="15">The sequence shown here is derived from an EMBL/GenBank/DDBJ whole genome shotgun (WGS) entry which is preliminary data.</text>
</comment>
<dbReference type="GO" id="GO:0015344">
    <property type="term" value="F:siderophore uptake transmembrane transporter activity"/>
    <property type="evidence" value="ECO:0007669"/>
    <property type="project" value="TreeGrafter"/>
</dbReference>
<keyword evidence="5 10" id="KW-0812">Transmembrane</keyword>
<dbReference type="InterPro" id="IPR037066">
    <property type="entry name" value="Plug_dom_sf"/>
</dbReference>
<evidence type="ECO:0000256" key="6">
    <source>
        <dbReference type="ARBA" id="ARBA00022729"/>
    </source>
</evidence>
<keyword evidence="4 10" id="KW-1134">Transmembrane beta strand</keyword>
<dbReference type="PROSITE" id="PS52016">
    <property type="entry name" value="TONB_DEPENDENT_REC_3"/>
    <property type="match status" value="1"/>
</dbReference>
<proteinExistence type="inferred from homology"/>
<evidence type="ECO:0000256" key="11">
    <source>
        <dbReference type="RuleBase" id="RU003357"/>
    </source>
</evidence>
<keyword evidence="6 12" id="KW-0732">Signal</keyword>
<dbReference type="Gene3D" id="2.40.170.20">
    <property type="entry name" value="TonB-dependent receptor, beta-barrel domain"/>
    <property type="match status" value="1"/>
</dbReference>
<dbReference type="InterPro" id="IPR000531">
    <property type="entry name" value="Beta-barrel_TonB"/>
</dbReference>
<evidence type="ECO:0000256" key="3">
    <source>
        <dbReference type="ARBA" id="ARBA00022448"/>
    </source>
</evidence>
<feature type="chain" id="PRO_5014864728" description="TonB-dependent receptor" evidence="12">
    <location>
        <begin position="23"/>
        <end position="655"/>
    </location>
</feature>
<evidence type="ECO:0000256" key="9">
    <source>
        <dbReference type="ARBA" id="ARBA00023237"/>
    </source>
</evidence>
<evidence type="ECO:0000259" key="13">
    <source>
        <dbReference type="Pfam" id="PF00593"/>
    </source>
</evidence>
<evidence type="ECO:0000256" key="5">
    <source>
        <dbReference type="ARBA" id="ARBA00022692"/>
    </source>
</evidence>
<dbReference type="Proteomes" id="UP000233248">
    <property type="component" value="Unassembled WGS sequence"/>
</dbReference>
<dbReference type="PANTHER" id="PTHR30069">
    <property type="entry name" value="TONB-DEPENDENT OUTER MEMBRANE RECEPTOR"/>
    <property type="match status" value="1"/>
</dbReference>
<name>A0A2N1J3P8_9BACT</name>
<dbReference type="CDD" id="cd01347">
    <property type="entry name" value="ligand_gated_channel"/>
    <property type="match status" value="1"/>
</dbReference>
<accession>A0A2N1J3P8</accession>
<feature type="domain" description="TonB-dependent receptor-like beta-barrel" evidence="13">
    <location>
        <begin position="223"/>
        <end position="617"/>
    </location>
</feature>
<evidence type="ECO:0000259" key="14">
    <source>
        <dbReference type="Pfam" id="PF07715"/>
    </source>
</evidence>
<dbReference type="SUPFAM" id="SSF56935">
    <property type="entry name" value="Porins"/>
    <property type="match status" value="1"/>
</dbReference>
<dbReference type="Pfam" id="PF07715">
    <property type="entry name" value="Plug"/>
    <property type="match status" value="1"/>
</dbReference>
<evidence type="ECO:0000256" key="10">
    <source>
        <dbReference type="PROSITE-ProRule" id="PRU01360"/>
    </source>
</evidence>
<dbReference type="AlphaFoldDB" id="A0A2N1J3P8"/>
<sequence length="655" mass="72751">MNRKILLSSIASLAIFSLNANAKDTNKINSVDVWETEIVSSSLNLGKDSIETKQADHLSDLLRGLPGVDVGGSHSMNNKIIIRGIKDEDINITIDGAKQPNVDMFHHQSTLKVNPDILKKVNIEVGANSVVHGELGGSIEFETKDGKDFLENGEKVGAIVSTKYNSNDSVGASLATYGKITNNSDFFIYYDHIENENWKTGDGTKEKGREGTIKNLLLKYGIDLDDTQRVSFSYDRLEDEGDYHPRPNFSTAVNEAINVARGAPADLIHPTEYIRNTYTLKHTIDKGENLLINSSLYFNEMDLTRHESNSNKRGDIFNAIVENKGFSTKAQSNINYKDILNTFTYGFSYDVQTSEVTTDGDAYGDDEEAKTFALFIEDAIDFNNGLILTPGIRATKYKLNGVVADVSEKEITYSLAAEYAVTDSLSLLASHTTLFKGAPMQEVFASYRTRATTQNSNIKSETGYNNEIGFKYIKDNVLGADNIGILTKYYVTKINDDIGFDDTYQMVNLGDTKTKGIEASFAYNLNDFNALFTYSRMDSEVLYTGEALEQETGDTFTLGLNYQATPEVGLSWQSIFVKDENDVKDIEKEGYHVHDLAVKYTPKSIKGLKVIAGIDNIFDKAYASHSSFQGDLKAFGDATDYEPGRNFKVTLSYKF</sequence>
<reference evidence="15 16" key="1">
    <citation type="submission" date="2017-09" db="EMBL/GenBank/DDBJ databases">
        <title>Genomics of the genus Arcobacter.</title>
        <authorList>
            <person name="Perez-Cataluna A."/>
            <person name="Figueras M.J."/>
            <person name="Salas-Masso N."/>
        </authorList>
    </citation>
    <scope>NUCLEOTIDE SEQUENCE [LARGE SCALE GENOMIC DNA]</scope>
    <source>
        <strain evidence="15 16">DSM 18005</strain>
    </source>
</reference>
<gene>
    <name evidence="15" type="ORF">CP960_05465</name>
</gene>
<keyword evidence="16" id="KW-1185">Reference proteome</keyword>
<evidence type="ECO:0000256" key="12">
    <source>
        <dbReference type="SAM" id="SignalP"/>
    </source>
</evidence>
<dbReference type="Gene3D" id="2.170.130.10">
    <property type="entry name" value="TonB-dependent receptor, plug domain"/>
    <property type="match status" value="1"/>
</dbReference>